<comment type="caution">
    <text evidence="1">The sequence shown here is derived from an EMBL/GenBank/DDBJ whole genome shotgun (WGS) entry which is preliminary data.</text>
</comment>
<dbReference type="InterPro" id="IPR020835">
    <property type="entry name" value="Catalase_sf"/>
</dbReference>
<organism evidence="1 2">
    <name type="scientific">Kaistella solincola</name>
    <dbReference type="NCBI Taxonomy" id="510955"/>
    <lineage>
        <taxon>Bacteria</taxon>
        <taxon>Pseudomonadati</taxon>
        <taxon>Bacteroidota</taxon>
        <taxon>Flavobacteriia</taxon>
        <taxon>Flavobacteriales</taxon>
        <taxon>Weeksellaceae</taxon>
        <taxon>Chryseobacterium group</taxon>
        <taxon>Kaistella</taxon>
    </lineage>
</organism>
<evidence type="ECO:0000313" key="2">
    <source>
        <dbReference type="Proteomes" id="UP000031275"/>
    </source>
</evidence>
<name>A0ABR4ZQD5_9FLAO</name>
<dbReference type="EMBL" id="JSYK01000003">
    <property type="protein sequence ID" value="KIA83380.1"/>
    <property type="molecule type" value="Genomic_DNA"/>
</dbReference>
<evidence type="ECO:0000313" key="1">
    <source>
        <dbReference type="EMBL" id="KIA83380.1"/>
    </source>
</evidence>
<reference evidence="1 2" key="1">
    <citation type="submission" date="2014-10" db="EMBL/GenBank/DDBJ databases">
        <title>Kaistella solincola genome.</title>
        <authorList>
            <person name="Newman J.D."/>
        </authorList>
    </citation>
    <scope>NUCLEOTIDE SEQUENCE [LARGE SCALE GENOMIC DNA]</scope>
    <source>
        <strain evidence="1 2">DSM 22468</strain>
    </source>
</reference>
<keyword evidence="2" id="KW-1185">Reference proteome</keyword>
<sequence length="348" mass="39983">MLLRFSKKSMNSLQKFSPEFNQLSAQENADLDKALLSVQKFIESSAAISDVNYATRDAHSKTYATVKAKLEISENLPDFITKIFNQKEYELLLRFSNANLVINKKGREIPVYGFSVKFKNFGQKEANFPLVNFPLFPTNSPSVFLKFFTSVNTFLVTKQDNFLVSALDLPHLLTNGFSLAIDMFSADLAKRTFHFLKHSKDFFFSFKYSGIVCYRLGDYMMKLSVEPQNISSKIGRGEPQKDSINWFLASRESSFNLMIEMCENLENQPINNLKKDWKKAPKFCLGKIKIPKAAFLNSDDPAVENLNFNPFENPEILQPVGKIQQLRKKVYEASIHTRNELNRKKMPE</sequence>
<dbReference type="Proteomes" id="UP000031275">
    <property type="component" value="Unassembled WGS sequence"/>
</dbReference>
<gene>
    <name evidence="1" type="ORF">OA84_07605</name>
</gene>
<evidence type="ECO:0008006" key="3">
    <source>
        <dbReference type="Google" id="ProtNLM"/>
    </source>
</evidence>
<proteinExistence type="predicted"/>
<accession>A0ABR4ZQD5</accession>
<protein>
    <recommendedName>
        <fullName evidence="3">Catalase</fullName>
    </recommendedName>
</protein>
<dbReference type="Gene3D" id="2.40.180.10">
    <property type="entry name" value="Catalase core domain"/>
    <property type="match status" value="1"/>
</dbReference>
<dbReference type="SUPFAM" id="SSF56634">
    <property type="entry name" value="Heme-dependent catalase-like"/>
    <property type="match status" value="1"/>
</dbReference>